<evidence type="ECO:0000259" key="7">
    <source>
        <dbReference type="Pfam" id="PF02518"/>
    </source>
</evidence>
<dbReference type="SUPFAM" id="SSF55874">
    <property type="entry name" value="ATPase domain of HSP90 chaperone/DNA topoisomerase II/histidine kinase"/>
    <property type="match status" value="1"/>
</dbReference>
<feature type="compositionally biased region" description="Pro residues" evidence="5">
    <location>
        <begin position="411"/>
        <end position="429"/>
    </location>
</feature>
<protein>
    <submittedName>
        <fullName evidence="9">Histidine kinase</fullName>
    </submittedName>
</protein>
<dbReference type="RefSeq" id="WP_261699364.1">
    <property type="nucleotide sequence ID" value="NZ_CP104697.1"/>
</dbReference>
<dbReference type="GO" id="GO:0016301">
    <property type="term" value="F:kinase activity"/>
    <property type="evidence" value="ECO:0007669"/>
    <property type="project" value="UniProtKB-KW"/>
</dbReference>
<evidence type="ECO:0000256" key="2">
    <source>
        <dbReference type="ARBA" id="ARBA00022777"/>
    </source>
</evidence>
<accession>A0ABY6BW24</accession>
<dbReference type="Gene3D" id="3.30.565.10">
    <property type="entry name" value="Histidine kinase-like ATPase, C-terminal domain"/>
    <property type="match status" value="1"/>
</dbReference>
<dbReference type="InterPro" id="IPR036890">
    <property type="entry name" value="HATPase_C_sf"/>
</dbReference>
<keyword evidence="6" id="KW-0812">Transmembrane</keyword>
<feature type="coiled-coil region" evidence="4">
    <location>
        <begin position="154"/>
        <end position="181"/>
    </location>
</feature>
<dbReference type="EMBL" id="CP104697">
    <property type="protein sequence ID" value="UXI79948.1"/>
    <property type="molecule type" value="Genomic_DNA"/>
</dbReference>
<feature type="domain" description="Histidine kinase/HSP90-like ATPase" evidence="7">
    <location>
        <begin position="280"/>
        <end position="381"/>
    </location>
</feature>
<evidence type="ECO:0000256" key="3">
    <source>
        <dbReference type="ARBA" id="ARBA00023012"/>
    </source>
</evidence>
<name>A0ABY6BW24_9ACTN</name>
<organism evidence="9 10">
    <name type="scientific">Streptomyces vinaceusdrappus</name>
    <dbReference type="NCBI Taxonomy" id="67376"/>
    <lineage>
        <taxon>Bacteria</taxon>
        <taxon>Bacillati</taxon>
        <taxon>Actinomycetota</taxon>
        <taxon>Actinomycetes</taxon>
        <taxon>Kitasatosporales</taxon>
        <taxon>Streptomycetaceae</taxon>
        <taxon>Streptomyces</taxon>
        <taxon>Streptomyces rochei group</taxon>
    </lineage>
</organism>
<keyword evidence="6" id="KW-1133">Transmembrane helix</keyword>
<dbReference type="InterPro" id="IPR003594">
    <property type="entry name" value="HATPase_dom"/>
</dbReference>
<keyword evidence="2 9" id="KW-0418">Kinase</keyword>
<evidence type="ECO:0000256" key="5">
    <source>
        <dbReference type="SAM" id="MobiDB-lite"/>
    </source>
</evidence>
<sequence>MGEEGNSPRVARVIVCLVSVGFFVASVAATAANRDGVRDLVVASVILTATLGLHLRHSARAAVRRRRPWWPWSLVAHAAVTYLPYCFFQDTWVGIPGSLAAAVLLTTPAPQAWVAFAALAGLQVPLAVAIGETTGQGLNSAVSHAVGGLALFGVVRLADLAEELQAARAELAQRAVDRERLRFARDLHDLCGYSLTAVALHCEGIQRLVRSDPQRVEEELGRTQDLARHALSEVRAVSAGYRVLSLEREARSTAALLKSLGVTVDVRLSEAPLPGPVDETLAIVVREGVTNALRHSKARHCAIRLTVDEGHPGGGRAHLEVTNDGVGPGDVAVDREDGTGPGGLGGSGLRNLRERVAERGGRISTGPDGEGGFRIAVTLPCAGQDPPGAAAPCPPPPARARGPGPGRRGPGPAPPPPRPPPPARPPRPA</sequence>
<dbReference type="InterPro" id="IPR011712">
    <property type="entry name" value="Sig_transdc_His_kin_sub3_dim/P"/>
</dbReference>
<dbReference type="PANTHER" id="PTHR24421">
    <property type="entry name" value="NITRATE/NITRITE SENSOR PROTEIN NARX-RELATED"/>
    <property type="match status" value="1"/>
</dbReference>
<dbReference type="InterPro" id="IPR050482">
    <property type="entry name" value="Sensor_HK_TwoCompSys"/>
</dbReference>
<evidence type="ECO:0000313" key="10">
    <source>
        <dbReference type="Proteomes" id="UP001064390"/>
    </source>
</evidence>
<feature type="transmembrane region" description="Helical" evidence="6">
    <location>
        <begin position="12"/>
        <end position="31"/>
    </location>
</feature>
<gene>
    <name evidence="9" type="ORF">N6Q81_18955</name>
</gene>
<keyword evidence="6" id="KW-0472">Membrane</keyword>
<dbReference type="CDD" id="cd16917">
    <property type="entry name" value="HATPase_UhpB-NarQ-NarX-like"/>
    <property type="match status" value="1"/>
</dbReference>
<feature type="non-terminal residue" evidence="9">
    <location>
        <position position="429"/>
    </location>
</feature>
<evidence type="ECO:0000256" key="4">
    <source>
        <dbReference type="SAM" id="Coils"/>
    </source>
</evidence>
<dbReference type="Pfam" id="PF07730">
    <property type="entry name" value="HisKA_3"/>
    <property type="match status" value="1"/>
</dbReference>
<feature type="region of interest" description="Disordered" evidence="5">
    <location>
        <begin position="322"/>
        <end position="351"/>
    </location>
</feature>
<dbReference type="Proteomes" id="UP001064390">
    <property type="component" value="Chromosome"/>
</dbReference>
<feature type="compositionally biased region" description="Gly residues" evidence="5">
    <location>
        <begin position="339"/>
        <end position="348"/>
    </location>
</feature>
<reference evidence="9" key="1">
    <citation type="submission" date="2022-09" db="EMBL/GenBank/DDBJ databases">
        <title>Streptomyces vinaceusdrappus strain AC-40.</title>
        <authorList>
            <person name="Sedeek A.M."/>
            <person name="Salah I."/>
            <person name="Kamel H.L."/>
            <person name="Soltan M.A."/>
            <person name="Elsayed T.R."/>
        </authorList>
    </citation>
    <scope>NUCLEOTIDE SEQUENCE</scope>
    <source>
        <strain evidence="9">AC-40</strain>
    </source>
</reference>
<keyword evidence="3" id="KW-0902">Two-component regulatory system</keyword>
<keyword evidence="1" id="KW-0808">Transferase</keyword>
<dbReference type="Gene3D" id="1.20.5.1930">
    <property type="match status" value="1"/>
</dbReference>
<evidence type="ECO:0000256" key="6">
    <source>
        <dbReference type="SAM" id="Phobius"/>
    </source>
</evidence>
<evidence type="ECO:0000256" key="1">
    <source>
        <dbReference type="ARBA" id="ARBA00022679"/>
    </source>
</evidence>
<dbReference type="Pfam" id="PF02518">
    <property type="entry name" value="HATPase_c"/>
    <property type="match status" value="1"/>
</dbReference>
<feature type="domain" description="Signal transduction histidine kinase subgroup 3 dimerisation and phosphoacceptor" evidence="8">
    <location>
        <begin position="179"/>
        <end position="242"/>
    </location>
</feature>
<keyword evidence="10" id="KW-1185">Reference proteome</keyword>
<evidence type="ECO:0000313" key="9">
    <source>
        <dbReference type="EMBL" id="UXI79948.1"/>
    </source>
</evidence>
<evidence type="ECO:0000259" key="8">
    <source>
        <dbReference type="Pfam" id="PF07730"/>
    </source>
</evidence>
<feature type="region of interest" description="Disordered" evidence="5">
    <location>
        <begin position="380"/>
        <end position="429"/>
    </location>
</feature>
<proteinExistence type="predicted"/>
<keyword evidence="4" id="KW-0175">Coiled coil</keyword>